<organism evidence="3 4">
    <name type="scientific">SAR86 cluster bacterium</name>
    <dbReference type="NCBI Taxonomy" id="2030880"/>
    <lineage>
        <taxon>Bacteria</taxon>
        <taxon>Pseudomonadati</taxon>
        <taxon>Pseudomonadota</taxon>
        <taxon>Gammaproteobacteria</taxon>
        <taxon>SAR86 cluster</taxon>
    </lineage>
</organism>
<accession>A0A972VWW5</accession>
<gene>
    <name evidence="3" type="ORF">HQ497_10480</name>
</gene>
<protein>
    <recommendedName>
        <fullName evidence="2">DSP-PTPase phosphatase fused to NAD+ Kinase domain-containing protein</fullName>
    </recommendedName>
</protein>
<sequence length="181" mass="19538">MRAFCHSLLFLGLIGCSAIAAEVPVKLDPTDFEQVLAQSGSTLLGGQPTLKGLQRVKQAGVRAVISLRTDKEVAKLGFDEAEQARDAGLAFYTIPLSDDASFSPAAVQQFIDLYDQYEGAVLLHCRSGRRVSYLWTAFLVKHQGLDLATAQQHAAAINLGHSPIEGLLGQALELQYSARPE</sequence>
<name>A0A972VWW5_9GAMM</name>
<dbReference type="InterPro" id="IPR055214">
    <property type="entry name" value="PTP-NADK"/>
</dbReference>
<feature type="chain" id="PRO_5037906779" description="DSP-PTPase phosphatase fused to NAD+ Kinase domain-containing protein" evidence="1">
    <location>
        <begin position="21"/>
        <end position="181"/>
    </location>
</feature>
<feature type="signal peptide" evidence="1">
    <location>
        <begin position="1"/>
        <end position="20"/>
    </location>
</feature>
<dbReference type="PROSITE" id="PS51257">
    <property type="entry name" value="PROKAR_LIPOPROTEIN"/>
    <property type="match status" value="1"/>
</dbReference>
<evidence type="ECO:0000313" key="4">
    <source>
        <dbReference type="Proteomes" id="UP000754644"/>
    </source>
</evidence>
<evidence type="ECO:0000259" key="2">
    <source>
        <dbReference type="Pfam" id="PF22741"/>
    </source>
</evidence>
<dbReference type="InterPro" id="IPR029021">
    <property type="entry name" value="Prot-tyrosine_phosphatase-like"/>
</dbReference>
<comment type="caution">
    <text evidence="3">The sequence shown here is derived from an EMBL/GenBank/DDBJ whole genome shotgun (WGS) entry which is preliminary data.</text>
</comment>
<evidence type="ECO:0000256" key="1">
    <source>
        <dbReference type="SAM" id="SignalP"/>
    </source>
</evidence>
<feature type="domain" description="DSP-PTPase phosphatase fused to NAD+ Kinase" evidence="2">
    <location>
        <begin position="43"/>
        <end position="139"/>
    </location>
</feature>
<dbReference type="Pfam" id="PF22741">
    <property type="entry name" value="PTP-NADK"/>
    <property type="match status" value="1"/>
</dbReference>
<dbReference type="Proteomes" id="UP000754644">
    <property type="component" value="Unassembled WGS sequence"/>
</dbReference>
<dbReference type="EMBL" id="JABMOJ010000394">
    <property type="protein sequence ID" value="NQV65778.1"/>
    <property type="molecule type" value="Genomic_DNA"/>
</dbReference>
<dbReference type="AlphaFoldDB" id="A0A972VWW5"/>
<reference evidence="3" key="1">
    <citation type="submission" date="2020-05" db="EMBL/GenBank/DDBJ databases">
        <title>Sulfur intermediates as new biogeochemical hubs in an aquatic model microbial ecosystem.</title>
        <authorList>
            <person name="Vigneron A."/>
        </authorList>
    </citation>
    <scope>NUCLEOTIDE SEQUENCE</scope>
    <source>
        <strain evidence="3">Bin.250</strain>
    </source>
</reference>
<dbReference type="SUPFAM" id="SSF52799">
    <property type="entry name" value="(Phosphotyrosine protein) phosphatases II"/>
    <property type="match status" value="1"/>
</dbReference>
<evidence type="ECO:0000313" key="3">
    <source>
        <dbReference type="EMBL" id="NQV65778.1"/>
    </source>
</evidence>
<dbReference type="Gene3D" id="3.90.190.10">
    <property type="entry name" value="Protein tyrosine phosphatase superfamily"/>
    <property type="match status" value="1"/>
</dbReference>
<keyword evidence="1" id="KW-0732">Signal</keyword>
<proteinExistence type="predicted"/>